<feature type="compositionally biased region" description="Acidic residues" evidence="1">
    <location>
        <begin position="103"/>
        <end position="114"/>
    </location>
</feature>
<dbReference type="GeneID" id="9832382"/>
<dbReference type="InParanoid" id="A0A090M5L3"/>
<feature type="region of interest" description="Disordered" evidence="1">
    <location>
        <begin position="93"/>
        <end position="114"/>
    </location>
</feature>
<organism evidence="2 3">
    <name type="scientific">Ostreococcus tauri</name>
    <name type="common">Marine green alga</name>
    <dbReference type="NCBI Taxonomy" id="70448"/>
    <lineage>
        <taxon>Eukaryota</taxon>
        <taxon>Viridiplantae</taxon>
        <taxon>Chlorophyta</taxon>
        <taxon>Mamiellophyceae</taxon>
        <taxon>Mamiellales</taxon>
        <taxon>Bathycoccaceae</taxon>
        <taxon>Ostreococcus</taxon>
    </lineage>
</organism>
<sequence>MSSEKSTSALFDLASVSPLGVDRARWSRERGTTEWSDDGSTSRAFPFIASPTAAVFRPTGAAVGLARASASTASTMAVPKAVPVVESMNGTIRARAPRVTRDDDGDDDGDDDAPVVEDGSAALHEARVRRALDAAARGVDVGRMLAARGGGVARAADDATRAPEVTTTASEEATTNDLVEMGVVETMTTTPSLETVHVEEDEDAFERAVARALEAATRAPNTPVEKQPLERAVPRRAFDGKLKVKSPEKYATVERPRMDPAREALDFEAKLEAAMRAAEAGGDLSAILSGPSVKIARSPIGTASAESRVNYRELGFTKAEREHHRLHVAGSREA</sequence>
<dbReference type="RefSeq" id="XP_003081851.2">
    <property type="nucleotide sequence ID" value="XM_003081803.2"/>
</dbReference>
<proteinExistence type="predicted"/>
<evidence type="ECO:0000256" key="1">
    <source>
        <dbReference type="SAM" id="MobiDB-lite"/>
    </source>
</evidence>
<comment type="caution">
    <text evidence="2">The sequence shown here is derived from an EMBL/GenBank/DDBJ whole genome shotgun (WGS) entry which is preliminary data.</text>
</comment>
<evidence type="ECO:0000313" key="3">
    <source>
        <dbReference type="Proteomes" id="UP000009170"/>
    </source>
</evidence>
<protein>
    <submittedName>
        <fullName evidence="2">Unnamed product</fullName>
    </submittedName>
</protein>
<dbReference type="EMBL" id="CAID01000011">
    <property type="protein sequence ID" value="CEF99540.1"/>
    <property type="molecule type" value="Genomic_DNA"/>
</dbReference>
<name>A0A090M5L3_OSTTA</name>
<reference evidence="3" key="1">
    <citation type="journal article" date="2006" name="Proc. Natl. Acad. Sci. U.S.A.">
        <title>Genome analysis of the smallest free-living eukaryote Ostreococcus tauri unveils many unique features.</title>
        <authorList>
            <person name="Derelle E."/>
            <person name="Ferraz C."/>
            <person name="Rombauts S."/>
            <person name="Rouze P."/>
            <person name="Worden A.Z."/>
            <person name="Robbens S."/>
            <person name="Partensky F."/>
            <person name="Degroeve S."/>
            <person name="Echeynie S."/>
            <person name="Cooke R."/>
            <person name="Saeys Y."/>
            <person name="Wuyts J."/>
            <person name="Jabbari K."/>
            <person name="Bowler C."/>
            <person name="Panaud O."/>
            <person name="Piegu B."/>
            <person name="Ball S.G."/>
            <person name="Ral J.-P."/>
            <person name="Bouget F.-Y."/>
            <person name="Piganeau G."/>
            <person name="De Baets B."/>
            <person name="Picard A."/>
            <person name="Delseny M."/>
            <person name="Demaille J."/>
            <person name="Van de Peer Y."/>
            <person name="Moreau H."/>
        </authorList>
    </citation>
    <scope>NUCLEOTIDE SEQUENCE [LARGE SCALE GENOMIC DNA]</scope>
    <source>
        <strain evidence="3">OTTH 0595 / CCAP 157/2 / RCC745</strain>
    </source>
</reference>
<evidence type="ECO:0000313" key="2">
    <source>
        <dbReference type="EMBL" id="CEF99540.1"/>
    </source>
</evidence>
<keyword evidence="3" id="KW-1185">Reference proteome</keyword>
<dbReference type="AlphaFoldDB" id="A0A090M5L3"/>
<gene>
    <name evidence="2" type="ORF">OT_ostta11g00490</name>
</gene>
<accession>A0A090M5L3</accession>
<reference evidence="2 3" key="2">
    <citation type="journal article" date="2014" name="BMC Genomics">
        <title>An improved genome of the model marine alga Ostreococcus tauri unfolds by assessing Illumina de novo assemblies.</title>
        <authorList>
            <person name="Blanc-Mathieu R."/>
            <person name="Verhelst B."/>
            <person name="Derelle E."/>
            <person name="Rombauts S."/>
            <person name="Bouget F.Y."/>
            <person name="Carre I."/>
            <person name="Chateau A."/>
            <person name="Eyre-Walker A."/>
            <person name="Grimsley N."/>
            <person name="Moreau H."/>
            <person name="Piegu B."/>
            <person name="Rivals E."/>
            <person name="Schackwitz W."/>
            <person name="Van de Peer Y."/>
            <person name="Piganeau G."/>
        </authorList>
    </citation>
    <scope>NUCLEOTIDE SEQUENCE [LARGE SCALE GENOMIC DNA]</scope>
    <source>
        <strain evidence="3">OTTH 0595 / CCAP 157/2 / RCC745</strain>
    </source>
</reference>
<dbReference type="KEGG" id="ota:OT_ostta11g00490"/>
<dbReference type="OrthoDB" id="10622831at2759"/>
<dbReference type="Proteomes" id="UP000009170">
    <property type="component" value="Unassembled WGS sequence"/>
</dbReference>